<keyword evidence="1 3" id="KW-0456">Lyase</keyword>
<keyword evidence="2 3" id="KW-0961">Cell wall biogenesis/degradation</keyword>
<reference evidence="6 7" key="1">
    <citation type="journal article" date="2019" name="Nat. Microbiol.">
        <title>Mediterranean grassland soil C-N compound turnover is dependent on rainfall and depth, and is mediated by genomically divergent microorganisms.</title>
        <authorList>
            <person name="Diamond S."/>
            <person name="Andeer P.F."/>
            <person name="Li Z."/>
            <person name="Crits-Christoph A."/>
            <person name="Burstein D."/>
            <person name="Anantharaman K."/>
            <person name="Lane K.R."/>
            <person name="Thomas B.C."/>
            <person name="Pan C."/>
            <person name="Northen T.R."/>
            <person name="Banfield J.F."/>
        </authorList>
    </citation>
    <scope>NUCLEOTIDE SEQUENCE [LARGE SCALE GENOMIC DNA]</scope>
    <source>
        <strain evidence="6">WS_6</strain>
    </source>
</reference>
<comment type="similarity">
    <text evidence="3 4">Belongs to the RlpA family.</text>
</comment>
<keyword evidence="3" id="KW-0472">Membrane</keyword>
<keyword evidence="3" id="KW-1003">Cell membrane</keyword>
<dbReference type="InterPro" id="IPR009009">
    <property type="entry name" value="RlpA-like_DPBB"/>
</dbReference>
<sequence length="146" mass="15567">MKTGDPAADLWTVAPVRYVAWIVTSSLLLSVGCATVGAPPGRGPVAPALDRETGRASYYHSRFQGSRTASGERYDETKLTAAHRTLPFGTRVRVTNLGNGRSVVVTIADRGPFARGRVIDVSRVAARRLGFLADGTAEVTLEVLGR</sequence>
<evidence type="ECO:0000256" key="3">
    <source>
        <dbReference type="HAMAP-Rule" id="MF_02071"/>
    </source>
</evidence>
<dbReference type="CDD" id="cd22268">
    <property type="entry name" value="DPBB_RlpA-like"/>
    <property type="match status" value="1"/>
</dbReference>
<proteinExistence type="inferred from homology"/>
<comment type="function">
    <text evidence="3">Lytic transglycosylase with a strong preference for naked glycan strands that lack stem peptides.</text>
</comment>
<name>A0A538T9I5_UNCEI</name>
<dbReference type="InterPro" id="IPR012997">
    <property type="entry name" value="RplA"/>
</dbReference>
<dbReference type="InterPro" id="IPR034718">
    <property type="entry name" value="RlpA"/>
</dbReference>
<evidence type="ECO:0000256" key="1">
    <source>
        <dbReference type="ARBA" id="ARBA00023239"/>
    </source>
</evidence>
<comment type="caution">
    <text evidence="6">The sequence shown here is derived from an EMBL/GenBank/DDBJ whole genome shotgun (WGS) entry which is preliminary data.</text>
</comment>
<dbReference type="EC" id="4.2.2.-" evidence="3"/>
<dbReference type="GO" id="GO:0008932">
    <property type="term" value="F:lytic endotransglycosylase activity"/>
    <property type="evidence" value="ECO:0007669"/>
    <property type="project" value="UniProtKB-UniRule"/>
</dbReference>
<dbReference type="SUPFAM" id="SSF50685">
    <property type="entry name" value="Barwin-like endoglucanases"/>
    <property type="match status" value="1"/>
</dbReference>
<protein>
    <recommendedName>
        <fullName evidence="3">Probable endolytic peptidoglycan transglycosylase RlpA</fullName>
        <ecNumber evidence="3">4.2.2.-</ecNumber>
    </recommendedName>
</protein>
<dbReference type="Gene3D" id="2.40.40.10">
    <property type="entry name" value="RlpA-like domain"/>
    <property type="match status" value="1"/>
</dbReference>
<dbReference type="PANTHER" id="PTHR34183">
    <property type="entry name" value="ENDOLYTIC PEPTIDOGLYCAN TRANSGLYCOSYLASE RLPA"/>
    <property type="match status" value="1"/>
</dbReference>
<evidence type="ECO:0000256" key="2">
    <source>
        <dbReference type="ARBA" id="ARBA00023316"/>
    </source>
</evidence>
<dbReference type="EMBL" id="VBOW01000016">
    <property type="protein sequence ID" value="TMQ60194.1"/>
    <property type="molecule type" value="Genomic_DNA"/>
</dbReference>
<dbReference type="GO" id="GO:0000270">
    <property type="term" value="P:peptidoglycan metabolic process"/>
    <property type="evidence" value="ECO:0007669"/>
    <property type="project" value="UniProtKB-UniRule"/>
</dbReference>
<dbReference type="NCBIfam" id="TIGR00413">
    <property type="entry name" value="rlpA"/>
    <property type="match status" value="1"/>
</dbReference>
<dbReference type="HAMAP" id="MF_02071">
    <property type="entry name" value="RlpA"/>
    <property type="match status" value="1"/>
</dbReference>
<organism evidence="6 7">
    <name type="scientific">Eiseniibacteriota bacterium</name>
    <dbReference type="NCBI Taxonomy" id="2212470"/>
    <lineage>
        <taxon>Bacteria</taxon>
        <taxon>Candidatus Eiseniibacteriota</taxon>
    </lineage>
</organism>
<dbReference type="GO" id="GO:0071555">
    <property type="term" value="P:cell wall organization"/>
    <property type="evidence" value="ECO:0007669"/>
    <property type="project" value="UniProtKB-KW"/>
</dbReference>
<accession>A0A538T9I5</accession>
<gene>
    <name evidence="3" type="primary">rlpA</name>
    <name evidence="6" type="ORF">E6K76_02385</name>
</gene>
<evidence type="ECO:0000256" key="4">
    <source>
        <dbReference type="RuleBase" id="RU003495"/>
    </source>
</evidence>
<keyword evidence="3" id="KW-0449">Lipoprotein</keyword>
<evidence type="ECO:0000313" key="6">
    <source>
        <dbReference type="EMBL" id="TMQ60194.1"/>
    </source>
</evidence>
<comment type="subcellular location">
    <subcellularLocation>
        <location evidence="3">Cell membrane</location>
        <topology evidence="3">Lipid-anchor</topology>
    </subcellularLocation>
</comment>
<dbReference type="PROSITE" id="PS51257">
    <property type="entry name" value="PROKAR_LIPOPROTEIN"/>
    <property type="match status" value="1"/>
</dbReference>
<dbReference type="InterPro" id="IPR036908">
    <property type="entry name" value="RlpA-like_sf"/>
</dbReference>
<keyword evidence="3" id="KW-0564">Palmitate</keyword>
<dbReference type="Proteomes" id="UP000316852">
    <property type="component" value="Unassembled WGS sequence"/>
</dbReference>
<dbReference type="Pfam" id="PF03330">
    <property type="entry name" value="DPBB_1"/>
    <property type="match status" value="1"/>
</dbReference>
<dbReference type="AlphaFoldDB" id="A0A538T9I5"/>
<feature type="domain" description="RlpA-like protein double-psi beta-barrel" evidence="5">
    <location>
        <begin position="52"/>
        <end position="140"/>
    </location>
</feature>
<evidence type="ECO:0000313" key="7">
    <source>
        <dbReference type="Proteomes" id="UP000316852"/>
    </source>
</evidence>
<dbReference type="PANTHER" id="PTHR34183:SF8">
    <property type="entry name" value="ENDOLYTIC PEPTIDOGLYCAN TRANSGLYCOSYLASE RLPA-RELATED"/>
    <property type="match status" value="1"/>
</dbReference>
<evidence type="ECO:0000259" key="5">
    <source>
        <dbReference type="Pfam" id="PF03330"/>
    </source>
</evidence>
<dbReference type="GO" id="GO:0005886">
    <property type="term" value="C:plasma membrane"/>
    <property type="evidence" value="ECO:0007669"/>
    <property type="project" value="UniProtKB-SubCell"/>
</dbReference>